<dbReference type="InterPro" id="IPR050913">
    <property type="entry name" value="AP2/ERF_ERF"/>
</dbReference>
<dbReference type="PRINTS" id="PR00367">
    <property type="entry name" value="ETHRSPELEMNT"/>
</dbReference>
<evidence type="ECO:0000313" key="8">
    <source>
        <dbReference type="RefSeq" id="XP_004498778.1"/>
    </source>
</evidence>
<dbReference type="AlphaFoldDB" id="A0A1S2Y3G2"/>
<dbReference type="PANTHER" id="PTHR31194">
    <property type="entry name" value="SHN SHINE , DNA BINDING / TRANSCRIPTION FACTOR"/>
    <property type="match status" value="1"/>
</dbReference>
<dbReference type="Gene3D" id="3.30.730.10">
    <property type="entry name" value="AP2/ERF domain"/>
    <property type="match status" value="1"/>
</dbReference>
<dbReference type="GO" id="GO:0003700">
    <property type="term" value="F:DNA-binding transcription factor activity"/>
    <property type="evidence" value="ECO:0007669"/>
    <property type="project" value="InterPro"/>
</dbReference>
<organism evidence="7 8">
    <name type="scientific">Cicer arietinum</name>
    <name type="common">Chickpea</name>
    <name type="synonym">Garbanzo</name>
    <dbReference type="NCBI Taxonomy" id="3827"/>
    <lineage>
        <taxon>Eukaryota</taxon>
        <taxon>Viridiplantae</taxon>
        <taxon>Streptophyta</taxon>
        <taxon>Embryophyta</taxon>
        <taxon>Tracheophyta</taxon>
        <taxon>Spermatophyta</taxon>
        <taxon>Magnoliopsida</taxon>
        <taxon>eudicotyledons</taxon>
        <taxon>Gunneridae</taxon>
        <taxon>Pentapetalae</taxon>
        <taxon>rosids</taxon>
        <taxon>fabids</taxon>
        <taxon>Fabales</taxon>
        <taxon>Fabaceae</taxon>
        <taxon>Papilionoideae</taxon>
        <taxon>50 kb inversion clade</taxon>
        <taxon>NPAAA clade</taxon>
        <taxon>Hologalegina</taxon>
        <taxon>IRL clade</taxon>
        <taxon>Cicereae</taxon>
        <taxon>Cicer</taxon>
    </lineage>
</organism>
<feature type="domain" description="AP2/ERF" evidence="6">
    <location>
        <begin position="7"/>
        <end position="64"/>
    </location>
</feature>
<dbReference type="PROSITE" id="PS51032">
    <property type="entry name" value="AP2_ERF"/>
    <property type="match status" value="1"/>
</dbReference>
<evidence type="ECO:0000256" key="5">
    <source>
        <dbReference type="ARBA" id="ARBA00023242"/>
    </source>
</evidence>
<dbReference type="STRING" id="3827.A0A1S2Y3G2"/>
<dbReference type="GO" id="GO:0005634">
    <property type="term" value="C:nucleus"/>
    <property type="evidence" value="ECO:0007669"/>
    <property type="project" value="UniProtKB-SubCell"/>
</dbReference>
<name>A0A1S2Y3G2_CICAR</name>
<dbReference type="PANTHER" id="PTHR31194:SF192">
    <property type="entry name" value="OS02G0797100 PROTEIN"/>
    <property type="match status" value="1"/>
</dbReference>
<dbReference type="PaxDb" id="3827-XP_004498778.1"/>
<proteinExistence type="predicted"/>
<dbReference type="eggNOG" id="ENOG502RD02">
    <property type="taxonomic scope" value="Eukaryota"/>
</dbReference>
<dbReference type="InterPro" id="IPR036955">
    <property type="entry name" value="AP2/ERF_dom_sf"/>
</dbReference>
<gene>
    <name evidence="8" type="primary">LOC101498069</name>
</gene>
<evidence type="ECO:0000259" key="6">
    <source>
        <dbReference type="PROSITE" id="PS51032"/>
    </source>
</evidence>
<dbReference type="GeneID" id="101498069"/>
<reference evidence="8" key="2">
    <citation type="submission" date="2025-08" db="UniProtKB">
        <authorList>
            <consortium name="RefSeq"/>
        </authorList>
    </citation>
    <scope>IDENTIFICATION</scope>
    <source>
        <tissue evidence="8">Etiolated seedlings</tissue>
    </source>
</reference>
<dbReference type="GO" id="GO:0003677">
    <property type="term" value="F:DNA binding"/>
    <property type="evidence" value="ECO:0007669"/>
    <property type="project" value="UniProtKB-KW"/>
</dbReference>
<reference evidence="7" key="1">
    <citation type="journal article" date="2013" name="Nat. Biotechnol.">
        <title>Draft genome sequence of chickpea (Cicer arietinum) provides a resource for trait improvement.</title>
        <authorList>
            <person name="Varshney R.K."/>
            <person name="Song C."/>
            <person name="Saxena R.K."/>
            <person name="Azam S."/>
            <person name="Yu S."/>
            <person name="Sharpe A.G."/>
            <person name="Cannon S."/>
            <person name="Baek J."/>
            <person name="Rosen B.D."/>
            <person name="Tar'an B."/>
            <person name="Millan T."/>
            <person name="Zhang X."/>
            <person name="Ramsay L.D."/>
            <person name="Iwata A."/>
            <person name="Wang Y."/>
            <person name="Nelson W."/>
            <person name="Farmer A.D."/>
            <person name="Gaur P.M."/>
            <person name="Soderlund C."/>
            <person name="Penmetsa R.V."/>
            <person name="Xu C."/>
            <person name="Bharti A.K."/>
            <person name="He W."/>
            <person name="Winter P."/>
            <person name="Zhao S."/>
            <person name="Hane J.K."/>
            <person name="Carrasquilla-Garcia N."/>
            <person name="Condie J.A."/>
            <person name="Upadhyaya H.D."/>
            <person name="Luo M.C."/>
            <person name="Thudi M."/>
            <person name="Gowda C.L."/>
            <person name="Singh N.P."/>
            <person name="Lichtenzveig J."/>
            <person name="Gali K.K."/>
            <person name="Rubio J."/>
            <person name="Nadarajan N."/>
            <person name="Dolezel J."/>
            <person name="Bansal K.C."/>
            <person name="Xu X."/>
            <person name="Edwards D."/>
            <person name="Zhang G."/>
            <person name="Kahl G."/>
            <person name="Gil J."/>
            <person name="Singh K.B."/>
            <person name="Datta S.K."/>
            <person name="Jackson S.A."/>
            <person name="Wang J."/>
            <person name="Cook D.R."/>
        </authorList>
    </citation>
    <scope>NUCLEOTIDE SEQUENCE [LARGE SCALE GENOMIC DNA]</scope>
    <source>
        <strain evidence="7">cv. CDC Frontier</strain>
    </source>
</reference>
<evidence type="ECO:0000256" key="2">
    <source>
        <dbReference type="ARBA" id="ARBA00023015"/>
    </source>
</evidence>
<dbReference type="Proteomes" id="UP000087171">
    <property type="component" value="Chromosome Ca4"/>
</dbReference>
<dbReference type="RefSeq" id="XP_004498778.1">
    <property type="nucleotide sequence ID" value="XM_004498721.3"/>
</dbReference>
<accession>A0A1S2Y3G2</accession>
<keyword evidence="4" id="KW-0804">Transcription</keyword>
<dbReference type="InterPro" id="IPR001471">
    <property type="entry name" value="AP2/ERF_dom"/>
</dbReference>
<dbReference type="SMART" id="SM00380">
    <property type="entry name" value="AP2"/>
    <property type="match status" value="1"/>
</dbReference>
<dbReference type="Pfam" id="PF00847">
    <property type="entry name" value="AP2"/>
    <property type="match status" value="1"/>
</dbReference>
<protein>
    <submittedName>
        <fullName evidence="8">Ethylene-responsive transcription factor ERF003-like</fullName>
    </submittedName>
</protein>
<comment type="subcellular location">
    <subcellularLocation>
        <location evidence="1">Nucleus</location>
    </subcellularLocation>
</comment>
<keyword evidence="3" id="KW-0238">DNA-binding</keyword>
<evidence type="ECO:0000256" key="3">
    <source>
        <dbReference type="ARBA" id="ARBA00023125"/>
    </source>
</evidence>
<evidence type="ECO:0000256" key="1">
    <source>
        <dbReference type="ARBA" id="ARBA00004123"/>
    </source>
</evidence>
<dbReference type="OrthoDB" id="1920676at2759"/>
<evidence type="ECO:0000313" key="7">
    <source>
        <dbReference type="Proteomes" id="UP000087171"/>
    </source>
</evidence>
<dbReference type="FunFam" id="3.30.730.10:FF:000001">
    <property type="entry name" value="Ethylene-responsive transcription factor 2"/>
    <property type="match status" value="1"/>
</dbReference>
<keyword evidence="5" id="KW-0539">Nucleus</keyword>
<keyword evidence="2" id="KW-0805">Transcription regulation</keyword>
<dbReference type="CDD" id="cd00018">
    <property type="entry name" value="AP2"/>
    <property type="match status" value="1"/>
</dbReference>
<evidence type="ECO:0000256" key="4">
    <source>
        <dbReference type="ARBA" id="ARBA00023163"/>
    </source>
</evidence>
<dbReference type="InterPro" id="IPR016177">
    <property type="entry name" value="DNA-bd_dom_sf"/>
</dbReference>
<dbReference type="KEGG" id="cam:101498069"/>
<dbReference type="SUPFAM" id="SSF54171">
    <property type="entry name" value="DNA-binding domain"/>
    <property type="match status" value="1"/>
</dbReference>
<sequence>MARPQQRFRGVRQRHWGSWVSEIRHPILKTRIWLGTFETAEDAARAYDEAARLMCGSRTRTNFPLNSNVSSSKILSPTLTAKLHRCYVASLQLTRKMLVVPPPTQNVMISTTTSTNGKALENGNSHELFKALEEDDHQIEQMIEELLDYGSIELCSATHNTQESAGQTI</sequence>
<keyword evidence="7" id="KW-1185">Reference proteome</keyword>